<accession>A0ABT6H6P0</accession>
<organism evidence="1 2">
    <name type="scientific">Ectobacillus antri</name>
    <dbReference type="NCBI Taxonomy" id="2486280"/>
    <lineage>
        <taxon>Bacteria</taxon>
        <taxon>Bacillati</taxon>
        <taxon>Bacillota</taxon>
        <taxon>Bacilli</taxon>
        <taxon>Bacillales</taxon>
        <taxon>Bacillaceae</taxon>
        <taxon>Ectobacillus</taxon>
    </lineage>
</organism>
<protein>
    <submittedName>
        <fullName evidence="1">YxcD family protein</fullName>
    </submittedName>
</protein>
<dbReference type="EMBL" id="JARULN010000006">
    <property type="protein sequence ID" value="MDG5754121.1"/>
    <property type="molecule type" value="Genomic_DNA"/>
</dbReference>
<dbReference type="RefSeq" id="WP_124564707.1">
    <property type="nucleotide sequence ID" value="NZ_JARRRY010000005.1"/>
</dbReference>
<name>A0ABT6H6P0_9BACI</name>
<evidence type="ECO:0000313" key="2">
    <source>
        <dbReference type="Proteomes" id="UP001218246"/>
    </source>
</evidence>
<reference evidence="1 2" key="1">
    <citation type="submission" date="2023-04" db="EMBL/GenBank/DDBJ databases">
        <title>Ectobacillus antri isolated from activated sludge.</title>
        <authorList>
            <person name="Yan P."/>
            <person name="Liu X."/>
        </authorList>
    </citation>
    <scope>NUCLEOTIDE SEQUENCE [LARGE SCALE GENOMIC DNA]</scope>
    <source>
        <strain evidence="1 2">C18H</strain>
    </source>
</reference>
<dbReference type="InterPro" id="IPR020516">
    <property type="entry name" value="Uncharacterised_YxcD"/>
</dbReference>
<comment type="caution">
    <text evidence="1">The sequence shown here is derived from an EMBL/GenBank/DDBJ whole genome shotgun (WGS) entry which is preliminary data.</text>
</comment>
<dbReference type="Proteomes" id="UP001218246">
    <property type="component" value="Unassembled WGS sequence"/>
</dbReference>
<sequence>METVKISEQEIINALCVYIADKRQVAPTDVLAELMYDDEYGFSAEVEVNGRTQILIKANLIEALRLWLEERGLDPFAARLQLKLDEDEGIIAIATF</sequence>
<keyword evidence="2" id="KW-1185">Reference proteome</keyword>
<gene>
    <name evidence="1" type="ORF">P6P90_09055</name>
</gene>
<dbReference type="Pfam" id="PF10850">
    <property type="entry name" value="DUF2653"/>
    <property type="match status" value="1"/>
</dbReference>
<evidence type="ECO:0000313" key="1">
    <source>
        <dbReference type="EMBL" id="MDG5754121.1"/>
    </source>
</evidence>
<proteinExistence type="predicted"/>